<dbReference type="Pfam" id="PF03118">
    <property type="entry name" value="RNA_pol_A_CTD"/>
    <property type="match status" value="1"/>
</dbReference>
<feature type="coiled-coil region" evidence="9">
    <location>
        <begin position="436"/>
        <end position="463"/>
    </location>
</feature>
<keyword evidence="3 8" id="KW-0240">DNA-directed RNA polymerase</keyword>
<sequence>MKHRLLSCIESRVENNRNFYGRFQLGPFDLGQGITVANSLRRSLLSEVLGLAITAIEIRGAAHEYSHLPGVRESVLDILLNFKQIVLTSDFQIQKPQIGYLDVEGPGIIKAKDLKLPISIQCVDPEQHIATLVSNGSLKMKFMICRGRTFLFQKPLGLQNRSKSVPRSFRQKIKKNLALVKPPLVIPESESRGQSPVLDFIPSVENLKNKTFVNKFAKPLFQDNLDSQKNDTENVTKFNNENVNNGKNLINVTNSLEVANLTFEEGIGKSSIFTFVDGGSFLNKIKNSSSSTPNFSQNFFNTFATTKNINDFDLSTKLIQSKNQKITNGKNLKDNDTNLNMKNFVNQNWNVLPIDSVFMPVNKVNFAVEIDNDFEIPKERVILEVWTNGSIHPRQAIHEATKALIKLILPFQETRQNLWLEPNFKTIFFNSPKLLQKALQKRRKKLKSVLTKSEKQISELKGKNIISLDIGNLNLSLRPYTCLKQAKIETVADLLKYSKEDLLNLKNFGKRSLDEVENNLNHLGLKLRTSSKNL</sequence>
<dbReference type="GO" id="GO:0009507">
    <property type="term" value="C:chloroplast"/>
    <property type="evidence" value="ECO:0007669"/>
    <property type="project" value="UniProtKB-SubCell"/>
</dbReference>
<dbReference type="Gene3D" id="2.170.120.12">
    <property type="entry name" value="DNA-directed RNA polymerase, insert domain"/>
    <property type="match status" value="1"/>
</dbReference>
<feature type="region of interest" description="Alpha N-terminal domain (alpha-NTD)" evidence="8">
    <location>
        <begin position="1"/>
        <end position="440"/>
    </location>
</feature>
<comment type="subunit">
    <text evidence="8">In plastids the minimal PEP RNA polymerase catalytic core is composed of four subunits: alpha, beta, beta', and beta''. When a (nuclear-encoded) sigma factor is associated with the core the holoenzyme is formed, which can initiate transcription.</text>
</comment>
<dbReference type="InterPro" id="IPR011773">
    <property type="entry name" value="DNA-dir_RpoA"/>
</dbReference>
<evidence type="ECO:0000256" key="6">
    <source>
        <dbReference type="ARBA" id="ARBA00023163"/>
    </source>
</evidence>
<comment type="catalytic activity">
    <reaction evidence="7 8">
        <text>RNA(n) + a ribonucleoside 5'-triphosphate = RNA(n+1) + diphosphate</text>
        <dbReference type="Rhea" id="RHEA:21248"/>
        <dbReference type="Rhea" id="RHEA-COMP:14527"/>
        <dbReference type="Rhea" id="RHEA-COMP:17342"/>
        <dbReference type="ChEBI" id="CHEBI:33019"/>
        <dbReference type="ChEBI" id="CHEBI:61557"/>
        <dbReference type="ChEBI" id="CHEBI:140395"/>
        <dbReference type="EC" id="2.7.7.6"/>
    </reaction>
</comment>
<dbReference type="InterPro" id="IPR024159">
    <property type="entry name" value="Cbl_PTB"/>
</dbReference>
<dbReference type="Gene3D" id="1.10.150.20">
    <property type="entry name" value="5' to 3' exonuclease, C-terminal subdomain"/>
    <property type="match status" value="1"/>
</dbReference>
<keyword evidence="11" id="KW-0934">Plastid</keyword>
<dbReference type="GO" id="GO:0046983">
    <property type="term" value="F:protein dimerization activity"/>
    <property type="evidence" value="ECO:0007669"/>
    <property type="project" value="InterPro"/>
</dbReference>
<organism evidence="11">
    <name type="scientific">Myrmecia israelensis</name>
    <name type="common">Green coccoid free-living microalga</name>
    <name type="synonym">Friedmannia israelensis</name>
    <dbReference type="NCBI Taxonomy" id="3171"/>
    <lineage>
        <taxon>Eukaryota</taxon>
        <taxon>Viridiplantae</taxon>
        <taxon>Chlorophyta</taxon>
        <taxon>core chlorophytes</taxon>
        <taxon>Trebouxiophyceae</taxon>
        <taxon>Trebouxiales</taxon>
        <taxon>Trebouxiaceae</taxon>
        <taxon>Myrmecia</taxon>
    </lineage>
</organism>
<keyword evidence="5 8" id="KW-0548">Nucleotidyltransferase</keyword>
<keyword evidence="4 8" id="KW-0808">Transferase</keyword>
<keyword evidence="11" id="KW-0150">Chloroplast</keyword>
<dbReference type="GO" id="GO:0001784">
    <property type="term" value="F:phosphotyrosine residue binding"/>
    <property type="evidence" value="ECO:0007669"/>
    <property type="project" value="InterPro"/>
</dbReference>
<evidence type="ECO:0000256" key="1">
    <source>
        <dbReference type="ARBA" id="ARBA00004026"/>
    </source>
</evidence>
<dbReference type="EMBL" id="KM462861">
    <property type="protein sequence ID" value="AIT93441.1"/>
    <property type="molecule type" value="Genomic_DNA"/>
</dbReference>
<dbReference type="GO" id="GO:0003677">
    <property type="term" value="F:DNA binding"/>
    <property type="evidence" value="ECO:0007669"/>
    <property type="project" value="UniProtKB-UniRule"/>
</dbReference>
<comment type="subcellular location">
    <subcellularLocation>
        <location evidence="8">Plastid</location>
        <location evidence="8">Chloroplast</location>
    </subcellularLocation>
</comment>
<dbReference type="HAMAP" id="MF_00059">
    <property type="entry name" value="RNApol_bact_RpoA"/>
    <property type="match status" value="1"/>
</dbReference>
<evidence type="ECO:0000256" key="8">
    <source>
        <dbReference type="HAMAP-Rule" id="MF_00059"/>
    </source>
</evidence>
<dbReference type="AlphaFoldDB" id="A0A097KJR4"/>
<evidence type="ECO:0000256" key="4">
    <source>
        <dbReference type="ARBA" id="ARBA00022679"/>
    </source>
</evidence>
<keyword evidence="9" id="KW-0175">Coiled coil</keyword>
<evidence type="ECO:0000259" key="10">
    <source>
        <dbReference type="PROSITE" id="PS51506"/>
    </source>
</evidence>
<evidence type="ECO:0000256" key="2">
    <source>
        <dbReference type="ARBA" id="ARBA00007123"/>
    </source>
</evidence>
<dbReference type="CDD" id="cd06928">
    <property type="entry name" value="RNAP_alpha_NTD"/>
    <property type="match status" value="1"/>
</dbReference>
<dbReference type="Gene3D" id="3.30.1360.10">
    <property type="entry name" value="RNA polymerase, RBP11-like subunit"/>
    <property type="match status" value="1"/>
</dbReference>
<keyword evidence="6 8" id="KW-0804">Transcription</keyword>
<dbReference type="GO" id="GO:0003899">
    <property type="term" value="F:DNA-directed RNA polymerase activity"/>
    <property type="evidence" value="ECO:0007669"/>
    <property type="project" value="UniProtKB-UniRule"/>
</dbReference>
<dbReference type="GO" id="GO:0000428">
    <property type="term" value="C:DNA-directed RNA polymerase complex"/>
    <property type="evidence" value="ECO:0007669"/>
    <property type="project" value="UniProtKB-KW"/>
</dbReference>
<feature type="domain" description="Cbl-PTB" evidence="10">
    <location>
        <begin position="386"/>
        <end position="534"/>
    </location>
</feature>
<comment type="function">
    <text evidence="1 8">DNA-dependent RNA polymerase catalyzes the transcription of DNA into RNA using the four ribonucleoside triphosphates as substrates.</text>
</comment>
<dbReference type="Pfam" id="PF01193">
    <property type="entry name" value="RNA_pol_L"/>
    <property type="match status" value="1"/>
</dbReference>
<dbReference type="InterPro" id="IPR036603">
    <property type="entry name" value="RBP11-like"/>
</dbReference>
<dbReference type="InterPro" id="IPR011260">
    <property type="entry name" value="RNAP_asu_C"/>
</dbReference>
<comment type="domain">
    <text evidence="8">The N-terminal domain is essential for RNAP assembly and basal transcription, whereas the C-terminal domain is involved in interaction with transcriptional regulators and with upstream promoter elements.</text>
</comment>
<accession>A0A097KJR4</accession>
<gene>
    <name evidence="8 11" type="primary">rpoA</name>
</gene>
<dbReference type="InterPro" id="IPR011263">
    <property type="entry name" value="DNA-dir_RNA_pol_RpoA/D/Rpb3"/>
</dbReference>
<feature type="region of interest" description="Alpha C-terminal domain (alpha-CTD)" evidence="8">
    <location>
        <begin position="460"/>
        <end position="534"/>
    </location>
</feature>
<dbReference type="SUPFAM" id="SSF55257">
    <property type="entry name" value="RBP11-like subunits of RNA polymerase"/>
    <property type="match status" value="1"/>
</dbReference>
<dbReference type="SMART" id="SM00662">
    <property type="entry name" value="RPOLD"/>
    <property type="match status" value="1"/>
</dbReference>
<dbReference type="SUPFAM" id="SSF47789">
    <property type="entry name" value="C-terminal domain of RNA polymerase alpha subunit"/>
    <property type="match status" value="1"/>
</dbReference>
<dbReference type="Pfam" id="PF01000">
    <property type="entry name" value="RNA_pol_A_bac"/>
    <property type="match status" value="1"/>
</dbReference>
<evidence type="ECO:0000256" key="3">
    <source>
        <dbReference type="ARBA" id="ARBA00022478"/>
    </source>
</evidence>
<dbReference type="InterPro" id="IPR036643">
    <property type="entry name" value="RNApol_insert_sf"/>
</dbReference>
<evidence type="ECO:0000256" key="9">
    <source>
        <dbReference type="SAM" id="Coils"/>
    </source>
</evidence>
<protein>
    <recommendedName>
        <fullName evidence="8">DNA-directed RNA polymerase subunit alpha</fullName>
        <shortName evidence="8">PEP</shortName>
        <ecNumber evidence="8">2.7.7.6</ecNumber>
    </recommendedName>
    <alternativeName>
        <fullName evidence="8">Plastid-encoded RNA polymerase subunit alpha</fullName>
        <shortName evidence="8">RNA polymerase subunit alpha</shortName>
    </alternativeName>
</protein>
<reference evidence="11" key="1">
    <citation type="journal article" date="2014" name="BMC Evol. Biol.">
        <title>Chloroplast phylogenomic analysis resolves deep-level relationships within the green algal class Trebouxiophyceae.</title>
        <authorList>
            <person name="Lemieux C."/>
            <person name="Otis C."/>
            <person name="Turmel M."/>
        </authorList>
    </citation>
    <scope>NUCLEOTIDE SEQUENCE</scope>
</reference>
<dbReference type="SUPFAM" id="SSF56553">
    <property type="entry name" value="Insert subdomain of RNA polymerase alpha subunit"/>
    <property type="match status" value="1"/>
</dbReference>
<dbReference type="InterPro" id="IPR011262">
    <property type="entry name" value="DNA-dir_RNA_pol_insert"/>
</dbReference>
<dbReference type="GeneID" id="22158514"/>
<dbReference type="RefSeq" id="YP_009104906.1">
    <property type="nucleotide sequence ID" value="NC_025525.1"/>
</dbReference>
<proteinExistence type="inferred from homology"/>
<dbReference type="EC" id="2.7.7.6" evidence="8"/>
<evidence type="ECO:0000256" key="7">
    <source>
        <dbReference type="ARBA" id="ARBA00048552"/>
    </source>
</evidence>
<evidence type="ECO:0000313" key="11">
    <source>
        <dbReference type="EMBL" id="AIT93441.1"/>
    </source>
</evidence>
<name>A0A097KJR4_MYRIS</name>
<evidence type="ECO:0000256" key="5">
    <source>
        <dbReference type="ARBA" id="ARBA00022695"/>
    </source>
</evidence>
<geneLocation type="chloroplast" evidence="11"/>
<dbReference type="GO" id="GO:0006351">
    <property type="term" value="P:DNA-templated transcription"/>
    <property type="evidence" value="ECO:0007669"/>
    <property type="project" value="UniProtKB-UniRule"/>
</dbReference>
<comment type="similarity">
    <text evidence="2 8">Belongs to the RNA polymerase alpha chain family.</text>
</comment>
<dbReference type="PROSITE" id="PS51506">
    <property type="entry name" value="CBL_PTB"/>
    <property type="match status" value="1"/>
</dbReference>